<evidence type="ECO:0000256" key="1">
    <source>
        <dbReference type="SAM" id="SignalP"/>
    </source>
</evidence>
<keyword evidence="3" id="KW-1185">Reference proteome</keyword>
<name>A0ABR4AQF6_9LECA</name>
<protein>
    <submittedName>
        <fullName evidence="2">Uncharacterized protein</fullName>
    </submittedName>
</protein>
<organism evidence="2 3">
    <name type="scientific">Stereocaulon virgatum</name>
    <dbReference type="NCBI Taxonomy" id="373712"/>
    <lineage>
        <taxon>Eukaryota</taxon>
        <taxon>Fungi</taxon>
        <taxon>Dikarya</taxon>
        <taxon>Ascomycota</taxon>
        <taxon>Pezizomycotina</taxon>
        <taxon>Lecanoromycetes</taxon>
        <taxon>OSLEUM clade</taxon>
        <taxon>Lecanoromycetidae</taxon>
        <taxon>Lecanorales</taxon>
        <taxon>Lecanorineae</taxon>
        <taxon>Stereocaulaceae</taxon>
        <taxon>Stereocaulon</taxon>
    </lineage>
</organism>
<evidence type="ECO:0000313" key="3">
    <source>
        <dbReference type="Proteomes" id="UP001590950"/>
    </source>
</evidence>
<feature type="signal peptide" evidence="1">
    <location>
        <begin position="1"/>
        <end position="22"/>
    </location>
</feature>
<dbReference type="Proteomes" id="UP001590950">
    <property type="component" value="Unassembled WGS sequence"/>
</dbReference>
<reference evidence="2 3" key="1">
    <citation type="submission" date="2024-09" db="EMBL/GenBank/DDBJ databases">
        <title>Rethinking Asexuality: The Enigmatic Case of Functional Sexual Genes in Lepraria (Stereocaulaceae).</title>
        <authorList>
            <person name="Doellman M."/>
            <person name="Sun Y."/>
            <person name="Barcenas-Pena A."/>
            <person name="Lumbsch H.T."/>
            <person name="Grewe F."/>
        </authorList>
    </citation>
    <scope>NUCLEOTIDE SEQUENCE [LARGE SCALE GENOMIC DNA]</scope>
    <source>
        <strain evidence="2 3">Mercado 3170</strain>
    </source>
</reference>
<comment type="caution">
    <text evidence="2">The sequence shown here is derived from an EMBL/GenBank/DDBJ whole genome shotgun (WGS) entry which is preliminary data.</text>
</comment>
<feature type="chain" id="PRO_5046460646" evidence="1">
    <location>
        <begin position="23"/>
        <end position="536"/>
    </location>
</feature>
<accession>A0ABR4AQF6</accession>
<dbReference type="EMBL" id="JBEFKJ010000003">
    <property type="protein sequence ID" value="KAL2047358.1"/>
    <property type="molecule type" value="Genomic_DNA"/>
</dbReference>
<sequence>MHDNIALYQVVTALALMRFSSATSVDHSLDSHVGTILQRQAGVKPGLTQTQNISAPGPSLSDSGRSMLGIGPGANFNPTSTPGFINQPGGVDGDPIVCTNISTGRANRCWNELNLTQWVTNWTLTHACYQDEGFSTCFLRQNGFPGLDCSQIAPAACTAPQYSYTVNLVENPKIFYVAYNIYAINQFFYSWWTAVGNSGGIASQNIGTIVSIIDIPNTQPVILQDVLLALQCVFALVPGPLGIYAGHSDFSYTWQQMAQVVSNAVTTLPNIGRYLFPTGTAAADLIQIAELSSNFAQHVLIPVQSNLNRTLASVMANQTEFLAFASQGNFSAKPLALPDQAHYLYYAFNTYLISSALTGNHIYGVLGRGTDPQQLATNGTKLNYKIDCQSYDEQGVCDAWWHSKTYGAFSLDNFDHMNRNYGKQISKLLSNLTTGELLFEGALACNAEGNFGQAVNITVNAGGVNTACISQLRILTWQMNCTKPKTTSGCEFVGVPPQPHFWFENAHSVPAESVRSVPAGYLGPWITQTENKLRRN</sequence>
<gene>
    <name evidence="2" type="ORF">N7G274_001379</name>
</gene>
<keyword evidence="1" id="KW-0732">Signal</keyword>
<evidence type="ECO:0000313" key="2">
    <source>
        <dbReference type="EMBL" id="KAL2047358.1"/>
    </source>
</evidence>
<proteinExistence type="predicted"/>